<proteinExistence type="predicted"/>
<dbReference type="CDD" id="cd07302">
    <property type="entry name" value="CHD"/>
    <property type="match status" value="1"/>
</dbReference>
<evidence type="ECO:0000256" key="2">
    <source>
        <dbReference type="ARBA" id="ARBA00022840"/>
    </source>
</evidence>
<reference evidence="6 7" key="1">
    <citation type="submission" date="2019-11" db="EMBL/GenBank/DDBJ databases">
        <authorList>
            <person name="Cho J.-C."/>
        </authorList>
    </citation>
    <scope>NUCLEOTIDE SEQUENCE [LARGE SCALE GENOMIC DNA]</scope>
    <source>
        <strain evidence="5 6">JH1073</strain>
        <strain evidence="4 7">JH702</strain>
    </source>
</reference>
<dbReference type="Proteomes" id="UP001219901">
    <property type="component" value="Chromosome"/>
</dbReference>
<dbReference type="GO" id="GO:0005524">
    <property type="term" value="F:ATP binding"/>
    <property type="evidence" value="ECO:0007669"/>
    <property type="project" value="UniProtKB-KW"/>
</dbReference>
<evidence type="ECO:0000313" key="4">
    <source>
        <dbReference type="EMBL" id="MDG0867933.1"/>
    </source>
</evidence>
<protein>
    <submittedName>
        <fullName evidence="5">AAA family ATPase</fullName>
    </submittedName>
</protein>
<dbReference type="PROSITE" id="PS50125">
    <property type="entry name" value="GUANYLATE_CYCLASE_2"/>
    <property type="match status" value="1"/>
</dbReference>
<dbReference type="SUPFAM" id="SSF48452">
    <property type="entry name" value="TPR-like"/>
    <property type="match status" value="2"/>
</dbReference>
<gene>
    <name evidence="4" type="ORF">GKO46_12760</name>
    <name evidence="5" type="ORF">GKO48_03860</name>
</gene>
<accession>A0AAJ6CU31</accession>
<dbReference type="EMBL" id="WMBE01000005">
    <property type="protein sequence ID" value="MDG0867933.1"/>
    <property type="molecule type" value="Genomic_DNA"/>
</dbReference>
<evidence type="ECO:0000313" key="5">
    <source>
        <dbReference type="EMBL" id="WFG38779.1"/>
    </source>
</evidence>
<dbReference type="EMBL" id="CP046147">
    <property type="protein sequence ID" value="WFG38779.1"/>
    <property type="molecule type" value="Genomic_DNA"/>
</dbReference>
<name>A0AAJ6CU31_9CHLR</name>
<keyword evidence="1" id="KW-0547">Nucleotide-binding</keyword>
<dbReference type="SUPFAM" id="SSF81901">
    <property type="entry name" value="HCP-like"/>
    <property type="match status" value="1"/>
</dbReference>
<dbReference type="GO" id="GO:0009190">
    <property type="term" value="P:cyclic nucleotide biosynthetic process"/>
    <property type="evidence" value="ECO:0007669"/>
    <property type="project" value="InterPro"/>
</dbReference>
<reference evidence="5" key="2">
    <citation type="journal article" date="2023" name="Nat. Commun.">
        <title>Cultivation of marine bacteria of the SAR202 clade.</title>
        <authorList>
            <person name="Lim Y."/>
            <person name="Seo J.H."/>
            <person name="Giovannoni S.J."/>
            <person name="Kang I."/>
            <person name="Cho J.C."/>
        </authorList>
    </citation>
    <scope>NUCLEOTIDE SEQUENCE</scope>
    <source>
        <strain evidence="5">JH1073</strain>
    </source>
</reference>
<dbReference type="Gene3D" id="3.30.70.1230">
    <property type="entry name" value="Nucleotide cyclase"/>
    <property type="match status" value="1"/>
</dbReference>
<dbReference type="SUPFAM" id="SSF55073">
    <property type="entry name" value="Nucleotide cyclase"/>
    <property type="match status" value="1"/>
</dbReference>
<dbReference type="InterPro" id="IPR029787">
    <property type="entry name" value="Nucleotide_cyclase"/>
</dbReference>
<dbReference type="PANTHER" id="PTHR16305:SF28">
    <property type="entry name" value="GUANYLATE CYCLASE DOMAIN-CONTAINING PROTEIN"/>
    <property type="match status" value="1"/>
</dbReference>
<dbReference type="Gene3D" id="1.25.40.10">
    <property type="entry name" value="Tetratricopeptide repeat domain"/>
    <property type="match status" value="2"/>
</dbReference>
<dbReference type="GO" id="GO:0004016">
    <property type="term" value="F:adenylate cyclase activity"/>
    <property type="evidence" value="ECO:0007669"/>
    <property type="project" value="TreeGrafter"/>
</dbReference>
<evidence type="ECO:0000256" key="1">
    <source>
        <dbReference type="ARBA" id="ARBA00022741"/>
    </source>
</evidence>
<dbReference type="PANTHER" id="PTHR16305">
    <property type="entry name" value="TESTICULAR SOLUBLE ADENYLYL CYCLASE"/>
    <property type="match status" value="1"/>
</dbReference>
<dbReference type="InterPro" id="IPR025874">
    <property type="entry name" value="DZR"/>
</dbReference>
<keyword evidence="2" id="KW-0067">ATP-binding</keyword>
<dbReference type="Pfam" id="PF00211">
    <property type="entry name" value="Guanylate_cyc"/>
    <property type="match status" value="1"/>
</dbReference>
<sequence length="1233" mass="134006">MICTACNTENPDQAKFCMGCGDALQNLCPECGTELPANAKFCFSCGTKVGDADPSPAPVTAESETAPSVNPAEVAAVEAEALSRLSQYVPPELLSKLESARAGGSMAGERRVVTMLFCDVQGSTAAAGQLDPEDWAEIINGAFEHLIAPVYKYEGTLARLMGDAILAFFGAPIAHEDDPQRAVLAGLEILEAVKPYSEEINRKWGFDLGVRVGINTGLVVVGEVGSDLRVEYSALGDAINIAARMEQTAAPNTLQITGETQRLIAPFFDFTDLGGIEVKGKEEPVQAYRVNHATAESGQLRGIEGLDSPLIGRAAEMETLHNAANELSEGRGQIVSLLGEAGLGKSRLMAELRRAIGADHKSLWLEGRSLSYETETPYAPFVDIMISALAETGLDTSSFTYEQFKDSITQLIPDQADSVAPYLASITGTTVTGEDLEVVRYLDPPRAKAKTFQAAHAFFQELAAKRSLILVFDDLHWVDPTSLELINMLMPIADQCPLMLVGVYRPRRQERSWEFHEVVGRDFAHRHVEVNLEPLGAEDATELVANLLEVDDLPIRVRSLILEKAEGNPFFVEEVIRSLLDQGLVVSRDGHWHATQEIEQIEVPDTLNGVLTARLDALDESSKRVLQIAAIVGREFDDEQLDAVIGDTASLDTALLELQRRELIREKSRQTHRMFIFKHAMTQESAYESVLRGDRRNMHRSIGEFLETTRPDQIADIARHFLTANEGDRALPYLVLAANTSAKAYATDEAINTYQQACEIVERQAEKADPTLARQVYEGLGGTLTFANQIDEAVKTYEMMRDTAVLLKVEEMRVSAMNKLAFIYGTRHGELERAVETLEESERYAIFCGDIAGQAERHMTNCFIQTTLGAFDEAYASLQTAARIGRETEDIEARLFGLSHIANTLLYMGRFEESFEMANEALELAKESGHKVWEAELKALPIAFYHLLNGDLDTAYKIAKDGANIAARISAGQGEAEGRLAQAIIARMQGRFDEALELGGQSLAASTASGLTYMEAAVAATLGAVELDISPERVNATTQLHTQSLEAIEKPLGTAMGAMAWADIGFCAMSLGDAEQAGQMFTKGLTISTATKNLAKPQLLMGQGMLKMMSGDIPGALETIDEAERFASSARMKHYTPYFGLMRGMIQGAAGDAKSSLESLAESKSEALKLGMLPTALQASIAVAGALGSQTDDNLTKNAVAECEKLIDDITSSIKDSQIRNAFESAARAKLPA</sequence>
<dbReference type="SUPFAM" id="SSF52540">
    <property type="entry name" value="P-loop containing nucleoside triphosphate hydrolases"/>
    <property type="match status" value="1"/>
</dbReference>
<reference evidence="6" key="3">
    <citation type="submission" date="2023-06" db="EMBL/GenBank/DDBJ databases">
        <title>Pangenomics reveal diversification of enzyme families and niche specialization in globally abundant SAR202 bacteria.</title>
        <authorList>
            <person name="Saw J.H.W."/>
        </authorList>
    </citation>
    <scope>NUCLEOTIDE SEQUENCE [LARGE SCALE GENOMIC DNA]</scope>
    <source>
        <strain evidence="6">JH1073</strain>
    </source>
</reference>
<feature type="domain" description="Guanylate cyclase" evidence="3">
    <location>
        <begin position="114"/>
        <end position="246"/>
    </location>
</feature>
<dbReference type="Pfam" id="PF12773">
    <property type="entry name" value="DZR"/>
    <property type="match status" value="1"/>
</dbReference>
<dbReference type="Pfam" id="PF13191">
    <property type="entry name" value="AAA_16"/>
    <property type="match status" value="1"/>
</dbReference>
<evidence type="ECO:0000313" key="7">
    <source>
        <dbReference type="Proteomes" id="UP001321249"/>
    </source>
</evidence>
<dbReference type="SMART" id="SM00044">
    <property type="entry name" value="CYCc"/>
    <property type="match status" value="1"/>
</dbReference>
<dbReference type="InterPro" id="IPR019734">
    <property type="entry name" value="TPR_rpt"/>
</dbReference>
<evidence type="ECO:0000259" key="3">
    <source>
        <dbReference type="PROSITE" id="PS50125"/>
    </source>
</evidence>
<dbReference type="InterPro" id="IPR027417">
    <property type="entry name" value="P-loop_NTPase"/>
</dbReference>
<dbReference type="Gene3D" id="3.40.50.300">
    <property type="entry name" value="P-loop containing nucleotide triphosphate hydrolases"/>
    <property type="match status" value="1"/>
</dbReference>
<dbReference type="SMART" id="SM00028">
    <property type="entry name" value="TPR"/>
    <property type="match status" value="5"/>
</dbReference>
<keyword evidence="6" id="KW-1185">Reference proteome</keyword>
<organism evidence="5 6">
    <name type="scientific">Candidatus Lucifugimonas marina</name>
    <dbReference type="NCBI Taxonomy" id="3038979"/>
    <lineage>
        <taxon>Bacteria</taxon>
        <taxon>Bacillati</taxon>
        <taxon>Chloroflexota</taxon>
        <taxon>Dehalococcoidia</taxon>
        <taxon>SAR202 cluster</taxon>
        <taxon>Candidatus Lucifugimonadales</taxon>
        <taxon>Candidatus Lucifugimonadaceae</taxon>
        <taxon>Candidatus Lucifugimonas</taxon>
    </lineage>
</organism>
<evidence type="ECO:0000313" key="6">
    <source>
        <dbReference type="Proteomes" id="UP001219901"/>
    </source>
</evidence>
<dbReference type="Proteomes" id="UP001321249">
    <property type="component" value="Unassembled WGS sequence"/>
</dbReference>
<dbReference type="GO" id="GO:0035556">
    <property type="term" value="P:intracellular signal transduction"/>
    <property type="evidence" value="ECO:0007669"/>
    <property type="project" value="InterPro"/>
</dbReference>
<dbReference type="InterPro" id="IPR001054">
    <property type="entry name" value="A/G_cyclase"/>
</dbReference>
<dbReference type="GO" id="GO:0005737">
    <property type="term" value="C:cytoplasm"/>
    <property type="evidence" value="ECO:0007669"/>
    <property type="project" value="TreeGrafter"/>
</dbReference>
<dbReference type="AlphaFoldDB" id="A0AAJ6CU31"/>
<dbReference type="RefSeq" id="WP_342826914.1">
    <property type="nucleotide sequence ID" value="NZ_CP046146.1"/>
</dbReference>
<dbReference type="InterPro" id="IPR041664">
    <property type="entry name" value="AAA_16"/>
</dbReference>
<dbReference type="InterPro" id="IPR011990">
    <property type="entry name" value="TPR-like_helical_dom_sf"/>
</dbReference>